<dbReference type="GO" id="GO:0022857">
    <property type="term" value="F:transmembrane transporter activity"/>
    <property type="evidence" value="ECO:0007669"/>
    <property type="project" value="TreeGrafter"/>
</dbReference>
<dbReference type="OrthoDB" id="5243606at2759"/>
<evidence type="ECO:0000256" key="1">
    <source>
        <dbReference type="ARBA" id="ARBA00004141"/>
    </source>
</evidence>
<reference evidence="6" key="1">
    <citation type="submission" date="2022-10" db="EMBL/GenBank/DDBJ databases">
        <title>Tapping the CABI collections for fungal endophytes: first genome assemblies for Collariella, Neodidymelliopsis, Ascochyta clinopodiicola, Didymella pomorum, Didymosphaeria variabile, Neocosmospora piperis and Neocucurbitaria cava.</title>
        <authorList>
            <person name="Hill R."/>
        </authorList>
    </citation>
    <scope>NUCLEOTIDE SEQUENCE</scope>
    <source>
        <strain evidence="6">IMI 355082</strain>
    </source>
</reference>
<dbReference type="Gene3D" id="1.20.1250.20">
    <property type="entry name" value="MFS general substrate transporter like domains"/>
    <property type="match status" value="1"/>
</dbReference>
<evidence type="ECO:0000256" key="4">
    <source>
        <dbReference type="ARBA" id="ARBA00022989"/>
    </source>
</evidence>
<name>A0A9W8YNP5_9PEZI</name>
<comment type="subcellular location">
    <subcellularLocation>
        <location evidence="1">Membrane</location>
        <topology evidence="1">Multi-pass membrane protein</topology>
    </subcellularLocation>
</comment>
<keyword evidence="4" id="KW-1133">Transmembrane helix</keyword>
<dbReference type="Proteomes" id="UP001140453">
    <property type="component" value="Unassembled WGS sequence"/>
</dbReference>
<sequence>MGVLEYCNGPHSGLVTAPAELLPASYLVRVKNVKGEMYYGTSGGYLRLYQQRLGLFSETRLSWQTRARLPHDEVSMELVCPDIKWSFISFFILFEVGSFLCGYATSSDNLIIGRAVAGMGSAGILNGGITIITGCVPTERRAALTGTMIASE</sequence>
<evidence type="ECO:0000256" key="5">
    <source>
        <dbReference type="ARBA" id="ARBA00023136"/>
    </source>
</evidence>
<keyword evidence="7" id="KW-1185">Reference proteome</keyword>
<accession>A0A9W8YNP5</accession>
<organism evidence="6 7">
    <name type="scientific">Gnomoniopsis smithogilvyi</name>
    <dbReference type="NCBI Taxonomy" id="1191159"/>
    <lineage>
        <taxon>Eukaryota</taxon>
        <taxon>Fungi</taxon>
        <taxon>Dikarya</taxon>
        <taxon>Ascomycota</taxon>
        <taxon>Pezizomycotina</taxon>
        <taxon>Sordariomycetes</taxon>
        <taxon>Sordariomycetidae</taxon>
        <taxon>Diaporthales</taxon>
        <taxon>Gnomoniaceae</taxon>
        <taxon>Gnomoniopsis</taxon>
    </lineage>
</organism>
<evidence type="ECO:0000313" key="6">
    <source>
        <dbReference type="EMBL" id="KAJ4388198.1"/>
    </source>
</evidence>
<dbReference type="SUPFAM" id="SSF103473">
    <property type="entry name" value="MFS general substrate transporter"/>
    <property type="match status" value="1"/>
</dbReference>
<dbReference type="AlphaFoldDB" id="A0A9W8YNP5"/>
<dbReference type="PANTHER" id="PTHR23501">
    <property type="entry name" value="MAJOR FACILITATOR SUPERFAMILY"/>
    <property type="match status" value="1"/>
</dbReference>
<gene>
    <name evidence="6" type="ORF">N0V93_008805</name>
</gene>
<evidence type="ECO:0000256" key="2">
    <source>
        <dbReference type="ARBA" id="ARBA00007520"/>
    </source>
</evidence>
<keyword evidence="3" id="KW-0812">Transmembrane</keyword>
<proteinExistence type="inferred from homology"/>
<dbReference type="EMBL" id="JAPEVB010000005">
    <property type="protein sequence ID" value="KAJ4388198.1"/>
    <property type="molecule type" value="Genomic_DNA"/>
</dbReference>
<comment type="caution">
    <text evidence="6">The sequence shown here is derived from an EMBL/GenBank/DDBJ whole genome shotgun (WGS) entry which is preliminary data.</text>
</comment>
<comment type="similarity">
    <text evidence="2">Belongs to the major facilitator superfamily. TCR/Tet family.</text>
</comment>
<evidence type="ECO:0000256" key="3">
    <source>
        <dbReference type="ARBA" id="ARBA00022692"/>
    </source>
</evidence>
<protein>
    <submittedName>
        <fullName evidence="6">Uncharacterized protein</fullName>
    </submittedName>
</protein>
<dbReference type="PANTHER" id="PTHR23501:SF193">
    <property type="entry name" value="MULTIDRUG TRANSPORTER, PUTATIVE (AFU_ORTHOLOGUE AFUA_8G00940)-RELATED"/>
    <property type="match status" value="1"/>
</dbReference>
<evidence type="ECO:0000313" key="7">
    <source>
        <dbReference type="Proteomes" id="UP001140453"/>
    </source>
</evidence>
<dbReference type="GO" id="GO:0005886">
    <property type="term" value="C:plasma membrane"/>
    <property type="evidence" value="ECO:0007669"/>
    <property type="project" value="TreeGrafter"/>
</dbReference>
<dbReference type="InterPro" id="IPR036259">
    <property type="entry name" value="MFS_trans_sf"/>
</dbReference>
<keyword evidence="5" id="KW-0472">Membrane</keyword>